<feature type="domain" description="C2H2-type" evidence="14">
    <location>
        <begin position="309"/>
        <end position="336"/>
    </location>
</feature>
<feature type="region of interest" description="Disordered" evidence="13">
    <location>
        <begin position="230"/>
        <end position="271"/>
    </location>
</feature>
<dbReference type="GO" id="GO:0000981">
    <property type="term" value="F:DNA-binding transcription factor activity, RNA polymerase II-specific"/>
    <property type="evidence" value="ECO:0007669"/>
    <property type="project" value="TreeGrafter"/>
</dbReference>
<feature type="domain" description="C2H2-type" evidence="14">
    <location>
        <begin position="365"/>
        <end position="392"/>
    </location>
</feature>
<dbReference type="Proteomes" id="UP000824782">
    <property type="component" value="Unassembled WGS sequence"/>
</dbReference>
<dbReference type="FunFam" id="3.30.160.60:FF:000759">
    <property type="entry name" value="zinc finger protein 16"/>
    <property type="match status" value="1"/>
</dbReference>
<evidence type="ECO:0000313" key="15">
    <source>
        <dbReference type="EMBL" id="KAG8544919.1"/>
    </source>
</evidence>
<dbReference type="InterPro" id="IPR013087">
    <property type="entry name" value="Znf_C2H2_type"/>
</dbReference>
<feature type="domain" description="C2H2-type" evidence="14">
    <location>
        <begin position="505"/>
        <end position="532"/>
    </location>
</feature>
<dbReference type="Gene3D" id="3.30.160.60">
    <property type="entry name" value="Classic Zinc Finger"/>
    <property type="match status" value="8"/>
</dbReference>
<feature type="domain" description="C2H2-type" evidence="14">
    <location>
        <begin position="477"/>
        <end position="504"/>
    </location>
</feature>
<proteinExistence type="inferred from homology"/>
<dbReference type="PROSITE" id="PS50157">
    <property type="entry name" value="ZINC_FINGER_C2H2_2"/>
    <property type="match status" value="8"/>
</dbReference>
<reference evidence="15" key="1">
    <citation type="thesis" date="2020" institute="ProQuest LLC" country="789 East Eisenhower Parkway, Ann Arbor, MI, USA">
        <title>Comparative Genomics and Chromosome Evolution.</title>
        <authorList>
            <person name="Mudd A.B."/>
        </authorList>
    </citation>
    <scope>NUCLEOTIDE SEQUENCE</scope>
    <source>
        <strain evidence="15">237g6f4</strain>
        <tissue evidence="15">Blood</tissue>
    </source>
</reference>
<keyword evidence="11" id="KW-0539">Nucleus</keyword>
<feature type="domain" description="C2H2-type" evidence="14">
    <location>
        <begin position="421"/>
        <end position="448"/>
    </location>
</feature>
<evidence type="ECO:0000256" key="8">
    <source>
        <dbReference type="ARBA" id="ARBA00023015"/>
    </source>
</evidence>
<evidence type="ECO:0000256" key="11">
    <source>
        <dbReference type="ARBA" id="ARBA00023242"/>
    </source>
</evidence>
<keyword evidence="10" id="KW-0804">Transcription</keyword>
<evidence type="ECO:0000256" key="4">
    <source>
        <dbReference type="ARBA" id="ARBA00022723"/>
    </source>
</evidence>
<feature type="compositionally biased region" description="Basic and acidic residues" evidence="13">
    <location>
        <begin position="200"/>
        <end position="209"/>
    </location>
</feature>
<feature type="region of interest" description="Disordered" evidence="13">
    <location>
        <begin position="43"/>
        <end position="63"/>
    </location>
</feature>
<dbReference type="FunFam" id="3.30.160.60:FF:000135">
    <property type="entry name" value="Zinc finger protein 358"/>
    <property type="match status" value="1"/>
</dbReference>
<keyword evidence="5" id="KW-0677">Repeat</keyword>
<keyword evidence="4" id="KW-0479">Metal-binding</keyword>
<comment type="subcellular location">
    <subcellularLocation>
        <location evidence="2">Nucleus</location>
    </subcellularLocation>
</comment>
<dbReference type="SUPFAM" id="SSF57667">
    <property type="entry name" value="beta-beta-alpha zinc fingers"/>
    <property type="match status" value="4"/>
</dbReference>
<dbReference type="GO" id="GO:0008270">
    <property type="term" value="F:zinc ion binding"/>
    <property type="evidence" value="ECO:0007669"/>
    <property type="project" value="UniProtKB-KW"/>
</dbReference>
<feature type="region of interest" description="Disordered" evidence="13">
    <location>
        <begin position="107"/>
        <end position="209"/>
    </location>
</feature>
<dbReference type="FunFam" id="3.30.160.60:FF:000557">
    <property type="entry name" value="zinc finger and SCAN domain-containing protein 29"/>
    <property type="match status" value="1"/>
</dbReference>
<evidence type="ECO:0000256" key="12">
    <source>
        <dbReference type="PROSITE-ProRule" id="PRU00042"/>
    </source>
</evidence>
<feature type="domain" description="C2H2-type" evidence="14">
    <location>
        <begin position="393"/>
        <end position="420"/>
    </location>
</feature>
<dbReference type="FunFam" id="3.30.160.60:FF:002343">
    <property type="entry name" value="Zinc finger protein 33A"/>
    <property type="match status" value="1"/>
</dbReference>
<comment type="function">
    <text evidence="1">May be involved in transcriptional regulation.</text>
</comment>
<dbReference type="PANTHER" id="PTHR46105">
    <property type="entry name" value="AGAP004733-PA"/>
    <property type="match status" value="1"/>
</dbReference>
<dbReference type="FunFam" id="3.30.160.60:FF:000100">
    <property type="entry name" value="Zinc finger 45-like"/>
    <property type="match status" value="1"/>
</dbReference>
<evidence type="ECO:0000256" key="3">
    <source>
        <dbReference type="ARBA" id="ARBA00006991"/>
    </source>
</evidence>
<name>A0AAV6ZC00_ENGPU</name>
<dbReference type="GO" id="GO:0005654">
    <property type="term" value="C:nucleoplasm"/>
    <property type="evidence" value="ECO:0007669"/>
    <property type="project" value="UniProtKB-ARBA"/>
</dbReference>
<dbReference type="AlphaFoldDB" id="A0AAV6ZC00"/>
<dbReference type="FunFam" id="3.30.160.60:FF:001465">
    <property type="entry name" value="Zinc finger protein 560"/>
    <property type="match status" value="1"/>
</dbReference>
<keyword evidence="9" id="KW-0238">DNA-binding</keyword>
<feature type="compositionally biased region" description="Basic residues" evidence="13">
    <location>
        <begin position="186"/>
        <end position="199"/>
    </location>
</feature>
<dbReference type="FunFam" id="3.30.160.60:FF:001818">
    <property type="entry name" value="GDNF-inducible zinc finger protein 1 isoform X1"/>
    <property type="match status" value="1"/>
</dbReference>
<dbReference type="PANTHER" id="PTHR46105:SF5">
    <property type="entry name" value="ZINC FINGER AND BTB DOMAIN-CONTAINING PROTEIN 44 ISOFORM X1"/>
    <property type="match status" value="1"/>
</dbReference>
<feature type="region of interest" description="Disordered" evidence="13">
    <location>
        <begin position="280"/>
        <end position="299"/>
    </location>
</feature>
<evidence type="ECO:0000259" key="14">
    <source>
        <dbReference type="PROSITE" id="PS50157"/>
    </source>
</evidence>
<feature type="compositionally biased region" description="Basic and acidic residues" evidence="13">
    <location>
        <begin position="139"/>
        <end position="170"/>
    </location>
</feature>
<dbReference type="InterPro" id="IPR036236">
    <property type="entry name" value="Znf_C2H2_sf"/>
</dbReference>
<comment type="similarity">
    <text evidence="3">Belongs to the krueppel C2H2-type zinc-finger protein family.</text>
</comment>
<evidence type="ECO:0000313" key="16">
    <source>
        <dbReference type="Proteomes" id="UP000824782"/>
    </source>
</evidence>
<protein>
    <recommendedName>
        <fullName evidence="14">C2H2-type domain-containing protein</fullName>
    </recommendedName>
</protein>
<evidence type="ECO:0000256" key="13">
    <source>
        <dbReference type="SAM" id="MobiDB-lite"/>
    </source>
</evidence>
<keyword evidence="6 12" id="KW-0863">Zinc-finger</keyword>
<dbReference type="InterPro" id="IPR050457">
    <property type="entry name" value="ZnFinger_BTB_dom_contain"/>
</dbReference>
<keyword evidence="7" id="KW-0862">Zinc</keyword>
<accession>A0AAV6ZC00</accession>
<evidence type="ECO:0000256" key="1">
    <source>
        <dbReference type="ARBA" id="ARBA00003767"/>
    </source>
</evidence>
<evidence type="ECO:0000256" key="6">
    <source>
        <dbReference type="ARBA" id="ARBA00022771"/>
    </source>
</evidence>
<dbReference type="FunFam" id="3.30.160.60:FF:000666">
    <property type="entry name" value="RB-associated KRAB zinc finger protein-like"/>
    <property type="match status" value="1"/>
</dbReference>
<evidence type="ECO:0000256" key="2">
    <source>
        <dbReference type="ARBA" id="ARBA00004123"/>
    </source>
</evidence>
<evidence type="ECO:0000256" key="10">
    <source>
        <dbReference type="ARBA" id="ARBA00023163"/>
    </source>
</evidence>
<organism evidence="15 16">
    <name type="scientific">Engystomops pustulosus</name>
    <name type="common">Tungara frog</name>
    <name type="synonym">Physalaemus pustulosus</name>
    <dbReference type="NCBI Taxonomy" id="76066"/>
    <lineage>
        <taxon>Eukaryota</taxon>
        <taxon>Metazoa</taxon>
        <taxon>Chordata</taxon>
        <taxon>Craniata</taxon>
        <taxon>Vertebrata</taxon>
        <taxon>Euteleostomi</taxon>
        <taxon>Amphibia</taxon>
        <taxon>Batrachia</taxon>
        <taxon>Anura</taxon>
        <taxon>Neobatrachia</taxon>
        <taxon>Hyloidea</taxon>
        <taxon>Leptodactylidae</taxon>
        <taxon>Leiuperinae</taxon>
        <taxon>Engystomops</taxon>
    </lineage>
</organism>
<gene>
    <name evidence="15" type="ORF">GDO81_021624</name>
</gene>
<comment type="caution">
    <text evidence="15">The sequence shown here is derived from an EMBL/GenBank/DDBJ whole genome shotgun (WGS) entry which is preliminary data.</text>
</comment>
<dbReference type="GO" id="GO:0000122">
    <property type="term" value="P:negative regulation of transcription by RNA polymerase II"/>
    <property type="evidence" value="ECO:0007669"/>
    <property type="project" value="UniProtKB-ARBA"/>
</dbReference>
<evidence type="ECO:0000256" key="5">
    <source>
        <dbReference type="ARBA" id="ARBA00022737"/>
    </source>
</evidence>
<dbReference type="GO" id="GO:0000978">
    <property type="term" value="F:RNA polymerase II cis-regulatory region sequence-specific DNA binding"/>
    <property type="evidence" value="ECO:0007669"/>
    <property type="project" value="TreeGrafter"/>
</dbReference>
<feature type="domain" description="C2H2-type" evidence="14">
    <location>
        <begin position="449"/>
        <end position="476"/>
    </location>
</feature>
<keyword evidence="16" id="KW-1185">Reference proteome</keyword>
<dbReference type="SMART" id="SM00355">
    <property type="entry name" value="ZnF_C2H2"/>
    <property type="match status" value="8"/>
</dbReference>
<dbReference type="PROSITE" id="PS00028">
    <property type="entry name" value="ZINC_FINGER_C2H2_1"/>
    <property type="match status" value="8"/>
</dbReference>
<dbReference type="Pfam" id="PF00096">
    <property type="entry name" value="zf-C2H2"/>
    <property type="match status" value="7"/>
</dbReference>
<sequence length="540" mass="61026">MTHQPQMTPDGDEVTRRILDITLEIIYLLTGEVYGPIIKSIQHEEQSETKTPTAAPPASSMRSQKKMILDLTNSIIELLTDEVRNEESQYFEGHKDKYGDVVNASHMTAPLTSPDESSEKNPSERSSSPDNAQESTEESPSRPHNDQDGSIKVIKVEVDEVEMSENHPSNEEVTTCVYPAEEAKRNSPKRRPRANKPQKPKKETESRDYLDRNLKIIKVETDEPDECQITRFIYPDSSPKKSRRGRPKRMDDRRVPAGNSHGAPQNNQVESLRIIKVDTDQLEASKQRKPRKSTNETPAASKTIYSNIYSCADCGKGFPFKSKLVRHSRIHTGEAPYACAICGKCFKHKTSLVDHQRIHTGERPFACSYCGQRFAHRSTALDHERTHTGTKPFNCSECGQNFTMRSTYVNHMRLHTGEKPFSCSDCGKSFAQKSAHDKHRFLHTGQKPFSCAECAKTFASRFLLAEHERTHTGERPFVCSECGKSFSHRSTLTTHKMTHTGLKMFSCSECDKSFTTKKALARHWPSHGIPKKCPSQQPSS</sequence>
<dbReference type="EMBL" id="WNYA01001890">
    <property type="protein sequence ID" value="KAG8544919.1"/>
    <property type="molecule type" value="Genomic_DNA"/>
</dbReference>
<evidence type="ECO:0000256" key="7">
    <source>
        <dbReference type="ARBA" id="ARBA00022833"/>
    </source>
</evidence>
<dbReference type="EMBL" id="WNYA01001890">
    <property type="protein sequence ID" value="KAG8544918.1"/>
    <property type="molecule type" value="Genomic_DNA"/>
</dbReference>
<feature type="domain" description="C2H2-type" evidence="14">
    <location>
        <begin position="337"/>
        <end position="364"/>
    </location>
</feature>
<keyword evidence="8" id="KW-0805">Transcription regulation</keyword>
<evidence type="ECO:0000256" key="9">
    <source>
        <dbReference type="ARBA" id="ARBA00023125"/>
    </source>
</evidence>